<reference evidence="1 2" key="1">
    <citation type="journal article" date="2016" name="Genome Announc.">
        <title>Whole-Genome Sequence of Rummeliibacillus stabekisii Strain PP9 Isolated from Antarctic Soil.</title>
        <authorList>
            <person name="da Mota F.F."/>
            <person name="Vollu R.E."/>
            <person name="Jurelevicius D."/>
            <person name="Seldin L."/>
        </authorList>
    </citation>
    <scope>NUCLEOTIDE SEQUENCE [LARGE SCALE GENOMIC DNA]</scope>
    <source>
        <strain evidence="1 2">PP9</strain>
    </source>
</reference>
<dbReference type="RefSeq" id="WP_066786469.1">
    <property type="nucleotide sequence ID" value="NZ_CP014806.1"/>
</dbReference>
<name>A0A143HBI7_9BACL</name>
<protein>
    <submittedName>
        <fullName evidence="1">Uncharacterized protein</fullName>
    </submittedName>
</protein>
<dbReference type="EMBL" id="CP014806">
    <property type="protein sequence ID" value="AMW98780.1"/>
    <property type="molecule type" value="Genomic_DNA"/>
</dbReference>
<reference evidence="2" key="2">
    <citation type="submission" date="2016-03" db="EMBL/GenBank/DDBJ databases">
        <authorList>
            <person name="Ploux O."/>
        </authorList>
    </citation>
    <scope>NUCLEOTIDE SEQUENCE [LARGE SCALE GENOMIC DNA]</scope>
    <source>
        <strain evidence="2">PP9</strain>
    </source>
</reference>
<keyword evidence="2" id="KW-1185">Reference proteome</keyword>
<dbReference type="KEGG" id="rst:ATY39_04555"/>
<evidence type="ECO:0000313" key="1">
    <source>
        <dbReference type="EMBL" id="AMW98780.1"/>
    </source>
</evidence>
<sequence>MPIAIMRKYDKTKTALFNNTPDTMNHSFFDAIAKIIPSTDRTVNTQTPKGKFAFGPLIIKKKIIFNITVNIDKTPKIAFLYKIALPLLKVFFKYGDYYINFLFYAFLI</sequence>
<proteinExistence type="predicted"/>
<organism evidence="1 2">
    <name type="scientific">Rummeliibacillus stabekisii</name>
    <dbReference type="NCBI Taxonomy" id="241244"/>
    <lineage>
        <taxon>Bacteria</taxon>
        <taxon>Bacillati</taxon>
        <taxon>Bacillota</taxon>
        <taxon>Bacilli</taxon>
        <taxon>Bacillales</taxon>
        <taxon>Caryophanaceae</taxon>
        <taxon>Rummeliibacillus</taxon>
    </lineage>
</organism>
<accession>A0A143HBI7</accession>
<evidence type="ECO:0000313" key="2">
    <source>
        <dbReference type="Proteomes" id="UP000076021"/>
    </source>
</evidence>
<gene>
    <name evidence="1" type="ORF">ATY39_04555</name>
</gene>
<dbReference type="AlphaFoldDB" id="A0A143HBI7"/>
<dbReference type="Proteomes" id="UP000076021">
    <property type="component" value="Chromosome"/>
</dbReference>